<reference evidence="1" key="1">
    <citation type="submission" date="2018-05" db="EMBL/GenBank/DDBJ databases">
        <authorList>
            <person name="Lanie J.A."/>
            <person name="Ng W.-L."/>
            <person name="Kazmierczak K.M."/>
            <person name="Andrzejewski T.M."/>
            <person name="Davidsen T.M."/>
            <person name="Wayne K.J."/>
            <person name="Tettelin H."/>
            <person name="Glass J.I."/>
            <person name="Rusch D."/>
            <person name="Podicherti R."/>
            <person name="Tsui H.-C.T."/>
            <person name="Winkler M.E."/>
        </authorList>
    </citation>
    <scope>NUCLEOTIDE SEQUENCE</scope>
</reference>
<dbReference type="AlphaFoldDB" id="A0A383B131"/>
<accession>A0A383B131</accession>
<dbReference type="EMBL" id="UINC01196251">
    <property type="protein sequence ID" value="SVE13175.1"/>
    <property type="molecule type" value="Genomic_DNA"/>
</dbReference>
<proteinExistence type="predicted"/>
<organism evidence="1">
    <name type="scientific">marine metagenome</name>
    <dbReference type="NCBI Taxonomy" id="408172"/>
    <lineage>
        <taxon>unclassified sequences</taxon>
        <taxon>metagenomes</taxon>
        <taxon>ecological metagenomes</taxon>
    </lineage>
</organism>
<feature type="non-terminal residue" evidence="1">
    <location>
        <position position="30"/>
    </location>
</feature>
<evidence type="ECO:0000313" key="1">
    <source>
        <dbReference type="EMBL" id="SVE13175.1"/>
    </source>
</evidence>
<gene>
    <name evidence="1" type="ORF">METZ01_LOCUS466029</name>
</gene>
<protein>
    <submittedName>
        <fullName evidence="1">Uncharacterized protein</fullName>
    </submittedName>
</protein>
<name>A0A383B131_9ZZZZ</name>
<sequence length="30" mass="3264">MKTCVVACVLPLATLAQVILHAGNDENWPR</sequence>